<protein>
    <submittedName>
        <fullName evidence="3">Glucose 1-dehydrogenase</fullName>
        <ecNumber evidence="3">1.1.1.47</ecNumber>
    </submittedName>
</protein>
<dbReference type="PANTHER" id="PTHR24321:SF8">
    <property type="entry name" value="ESTRADIOL 17-BETA-DEHYDROGENASE 8-RELATED"/>
    <property type="match status" value="1"/>
</dbReference>
<dbReference type="InterPro" id="IPR002347">
    <property type="entry name" value="SDR_fam"/>
</dbReference>
<gene>
    <name evidence="3" type="ORF">JZ786_19255</name>
</gene>
<dbReference type="GO" id="GO:0008206">
    <property type="term" value="P:bile acid metabolic process"/>
    <property type="evidence" value="ECO:0007669"/>
    <property type="project" value="UniProtKB-ARBA"/>
</dbReference>
<dbReference type="Proteomes" id="UP000663505">
    <property type="component" value="Chromosome"/>
</dbReference>
<dbReference type="PRINTS" id="PR00080">
    <property type="entry name" value="SDRFAMILY"/>
</dbReference>
<dbReference type="NCBIfam" id="NF005559">
    <property type="entry name" value="PRK07231.1"/>
    <property type="match status" value="1"/>
</dbReference>
<reference evidence="3 4" key="1">
    <citation type="submission" date="2021-02" db="EMBL/GenBank/DDBJ databases">
        <title>Alicyclobacillus curvatus sp. nov. and Alicyclobacillus mengziensis sp. nov., two acidophilic bacteria isolated from acid mine drainage.</title>
        <authorList>
            <person name="Huang Y."/>
        </authorList>
    </citation>
    <scope>NUCLEOTIDE SEQUENCE [LARGE SCALE GENOMIC DNA]</scope>
    <source>
        <strain evidence="3 4">S30H14</strain>
    </source>
</reference>
<proteinExistence type="inferred from homology"/>
<dbReference type="KEGG" id="afx:JZ786_19255"/>
<keyword evidence="2 3" id="KW-0560">Oxidoreductase</keyword>
<comment type="similarity">
    <text evidence="1">Belongs to the short-chain dehydrogenases/reductases (SDR) family.</text>
</comment>
<dbReference type="RefSeq" id="WP_206655942.1">
    <property type="nucleotide sequence ID" value="NZ_CP071182.1"/>
</dbReference>
<evidence type="ECO:0000313" key="4">
    <source>
        <dbReference type="Proteomes" id="UP000663505"/>
    </source>
</evidence>
<sequence>MGRFDGKVVLVTGAARGQGQVEARLFAEEGASVVATDILPIVHQVFETSGIDSKQHLSLEHDSTNPKQWHQVVENAVSTFGRIDVLVNNAGVTSRTGVLETLLDEWDRVMDVNAKSVLLGMQSVLPYMKQRGGGAIVNVSSIYALVGSGASAAYQASKAAVHLLTKTAAVEYARDNIRINSVHPGIIDTPMIANMSTDRYNILVSGTPMGRLGRAEEVARGVVFLASDDASYITGTELVIDGGYTAH</sequence>
<dbReference type="SUPFAM" id="SSF51735">
    <property type="entry name" value="NAD(P)-binding Rossmann-fold domains"/>
    <property type="match status" value="1"/>
</dbReference>
<dbReference type="AlphaFoldDB" id="A0A9X7Z6P4"/>
<keyword evidence="4" id="KW-1185">Reference proteome</keyword>
<accession>A0A9X7Z6P4</accession>
<evidence type="ECO:0000256" key="1">
    <source>
        <dbReference type="ARBA" id="ARBA00006484"/>
    </source>
</evidence>
<evidence type="ECO:0000256" key="2">
    <source>
        <dbReference type="ARBA" id="ARBA00023002"/>
    </source>
</evidence>
<dbReference type="EMBL" id="CP071182">
    <property type="protein sequence ID" value="QSO46576.1"/>
    <property type="molecule type" value="Genomic_DNA"/>
</dbReference>
<evidence type="ECO:0000313" key="3">
    <source>
        <dbReference type="EMBL" id="QSO46576.1"/>
    </source>
</evidence>
<dbReference type="FunFam" id="3.40.50.720:FF:000084">
    <property type="entry name" value="Short-chain dehydrogenase reductase"/>
    <property type="match status" value="1"/>
</dbReference>
<dbReference type="PRINTS" id="PR00081">
    <property type="entry name" value="GDHRDH"/>
</dbReference>
<dbReference type="InterPro" id="IPR036291">
    <property type="entry name" value="NAD(P)-bd_dom_sf"/>
</dbReference>
<organism evidence="3 4">
    <name type="scientific">Alicyclobacillus mengziensis</name>
    <dbReference type="NCBI Taxonomy" id="2931921"/>
    <lineage>
        <taxon>Bacteria</taxon>
        <taxon>Bacillati</taxon>
        <taxon>Bacillota</taxon>
        <taxon>Bacilli</taxon>
        <taxon>Bacillales</taxon>
        <taxon>Alicyclobacillaceae</taxon>
        <taxon>Alicyclobacillus</taxon>
    </lineage>
</organism>
<dbReference type="Gene3D" id="3.40.50.720">
    <property type="entry name" value="NAD(P)-binding Rossmann-like Domain"/>
    <property type="match status" value="1"/>
</dbReference>
<dbReference type="PANTHER" id="PTHR24321">
    <property type="entry name" value="DEHYDROGENASES, SHORT CHAIN"/>
    <property type="match status" value="1"/>
</dbReference>
<dbReference type="Pfam" id="PF13561">
    <property type="entry name" value="adh_short_C2"/>
    <property type="match status" value="1"/>
</dbReference>
<name>A0A9X7Z6P4_9BACL</name>
<dbReference type="EC" id="1.1.1.47" evidence="3"/>
<dbReference type="GO" id="GO:0047936">
    <property type="term" value="F:glucose 1-dehydrogenase [NAD(P)+] activity"/>
    <property type="evidence" value="ECO:0007669"/>
    <property type="project" value="UniProtKB-EC"/>
</dbReference>